<dbReference type="EMBL" id="JASCZI010062404">
    <property type="protein sequence ID" value="MED6140451.1"/>
    <property type="molecule type" value="Genomic_DNA"/>
</dbReference>
<feature type="region of interest" description="Disordered" evidence="1">
    <location>
        <begin position="32"/>
        <end position="53"/>
    </location>
</feature>
<accession>A0ABU6SVH5</accession>
<keyword evidence="3" id="KW-1185">Reference proteome</keyword>
<evidence type="ECO:0000256" key="1">
    <source>
        <dbReference type="SAM" id="MobiDB-lite"/>
    </source>
</evidence>
<comment type="caution">
    <text evidence="2">The sequence shown here is derived from an EMBL/GenBank/DDBJ whole genome shotgun (WGS) entry which is preliminary data.</text>
</comment>
<reference evidence="2 3" key="1">
    <citation type="journal article" date="2023" name="Plants (Basel)">
        <title>Bridging the Gap: Combining Genomics and Transcriptomics Approaches to Understand Stylosanthes scabra, an Orphan Legume from the Brazilian Caatinga.</title>
        <authorList>
            <person name="Ferreira-Neto J.R.C."/>
            <person name="da Silva M.D."/>
            <person name="Binneck E."/>
            <person name="de Melo N.F."/>
            <person name="da Silva R.H."/>
            <person name="de Melo A.L.T.M."/>
            <person name="Pandolfi V."/>
            <person name="Bustamante F.O."/>
            <person name="Brasileiro-Vidal A.C."/>
            <person name="Benko-Iseppon A.M."/>
        </authorList>
    </citation>
    <scope>NUCLEOTIDE SEQUENCE [LARGE SCALE GENOMIC DNA]</scope>
    <source>
        <tissue evidence="2">Leaves</tissue>
    </source>
</reference>
<dbReference type="Proteomes" id="UP001341840">
    <property type="component" value="Unassembled WGS sequence"/>
</dbReference>
<gene>
    <name evidence="2" type="ORF">PIB30_093384</name>
</gene>
<protein>
    <submittedName>
        <fullName evidence="2">Uncharacterized protein</fullName>
    </submittedName>
</protein>
<evidence type="ECO:0000313" key="2">
    <source>
        <dbReference type="EMBL" id="MED6140451.1"/>
    </source>
</evidence>
<sequence>MRTHQIRLANAFKARETRWLLGKFTHHLPASREEQVPEYVPGEGTANEQEDEEVPEYILGEGAEIEGEQVPKYVPGAEPMEEEEDPRFSSVVLKFLREEKEGNQDEPFV</sequence>
<name>A0ABU6SVH5_9FABA</name>
<proteinExistence type="predicted"/>
<organism evidence="2 3">
    <name type="scientific">Stylosanthes scabra</name>
    <dbReference type="NCBI Taxonomy" id="79078"/>
    <lineage>
        <taxon>Eukaryota</taxon>
        <taxon>Viridiplantae</taxon>
        <taxon>Streptophyta</taxon>
        <taxon>Embryophyta</taxon>
        <taxon>Tracheophyta</taxon>
        <taxon>Spermatophyta</taxon>
        <taxon>Magnoliopsida</taxon>
        <taxon>eudicotyledons</taxon>
        <taxon>Gunneridae</taxon>
        <taxon>Pentapetalae</taxon>
        <taxon>rosids</taxon>
        <taxon>fabids</taxon>
        <taxon>Fabales</taxon>
        <taxon>Fabaceae</taxon>
        <taxon>Papilionoideae</taxon>
        <taxon>50 kb inversion clade</taxon>
        <taxon>dalbergioids sensu lato</taxon>
        <taxon>Dalbergieae</taxon>
        <taxon>Pterocarpus clade</taxon>
        <taxon>Stylosanthes</taxon>
    </lineage>
</organism>
<evidence type="ECO:0000313" key="3">
    <source>
        <dbReference type="Proteomes" id="UP001341840"/>
    </source>
</evidence>